<dbReference type="Pfam" id="PF03780">
    <property type="entry name" value="Asp23"/>
    <property type="match status" value="1"/>
</dbReference>
<evidence type="ECO:0000313" key="2">
    <source>
        <dbReference type="EMBL" id="MBC3536990.1"/>
    </source>
</evidence>
<accession>A0ABR6VIB8</accession>
<evidence type="ECO:0000313" key="3">
    <source>
        <dbReference type="Proteomes" id="UP000606870"/>
    </source>
</evidence>
<proteinExistence type="inferred from homology"/>
<dbReference type="EMBL" id="JACOGK010000018">
    <property type="protein sequence ID" value="MBC3536990.1"/>
    <property type="molecule type" value="Genomic_DNA"/>
</dbReference>
<organism evidence="2 3">
    <name type="scientific">Megasphaera hominis</name>
    <dbReference type="NCBI Taxonomy" id="159836"/>
    <lineage>
        <taxon>Bacteria</taxon>
        <taxon>Bacillati</taxon>
        <taxon>Bacillota</taxon>
        <taxon>Negativicutes</taxon>
        <taxon>Veillonellales</taxon>
        <taxon>Veillonellaceae</taxon>
        <taxon>Megasphaera</taxon>
    </lineage>
</organism>
<evidence type="ECO:0000256" key="1">
    <source>
        <dbReference type="ARBA" id="ARBA00005721"/>
    </source>
</evidence>
<dbReference type="Proteomes" id="UP000606870">
    <property type="component" value="Unassembled WGS sequence"/>
</dbReference>
<dbReference type="RefSeq" id="WP_186503146.1">
    <property type="nucleotide sequence ID" value="NZ_JACOGK010000018.1"/>
</dbReference>
<dbReference type="InterPro" id="IPR005531">
    <property type="entry name" value="Asp23"/>
</dbReference>
<comment type="caution">
    <text evidence="2">The sequence shown here is derived from an EMBL/GenBank/DDBJ whole genome shotgun (WGS) entry which is preliminary data.</text>
</comment>
<comment type="similarity">
    <text evidence="1">Belongs to the asp23 family.</text>
</comment>
<sequence>MTEMEEQVEYIVPNTVYEQLVTMALREIPGVAGTRGRGIVVRRAGEALAVEVHIAGYFGDNLEQLALTVQQHVSTALETMGEPESLAVQVTIEDLVLKEK</sequence>
<keyword evidence="3" id="KW-1185">Reference proteome</keyword>
<name>A0ABR6VIB8_9FIRM</name>
<gene>
    <name evidence="2" type="ORF">H8J70_06980</name>
</gene>
<reference evidence="2 3" key="1">
    <citation type="submission" date="2020-08" db="EMBL/GenBank/DDBJ databases">
        <authorList>
            <person name="Liu C."/>
            <person name="Sun Q."/>
        </authorList>
    </citation>
    <scope>NUCLEOTIDE SEQUENCE [LARGE SCALE GENOMIC DNA]</scope>
    <source>
        <strain evidence="2 3">NSJ-59</strain>
    </source>
</reference>
<protein>
    <submittedName>
        <fullName evidence="2">Asp23/Gls24 family envelope stress response protein</fullName>
    </submittedName>
</protein>